<feature type="domain" description="Bacterial type II secretion system protein E" evidence="2">
    <location>
        <begin position="113"/>
        <end position="317"/>
    </location>
</feature>
<evidence type="ECO:0000313" key="4">
    <source>
        <dbReference type="Proteomes" id="UP001172778"/>
    </source>
</evidence>
<reference evidence="3" key="1">
    <citation type="submission" date="2023-03" db="EMBL/GenBank/DDBJ databases">
        <title>Chitinimonas shenzhenensis gen. nov., sp. nov., a novel member of family Burkholderiaceae isolated from activated sludge collected in Shen Zhen, China.</title>
        <authorList>
            <person name="Wang X."/>
        </authorList>
    </citation>
    <scope>NUCLEOTIDE SEQUENCE</scope>
    <source>
        <strain evidence="3">DQS-5</strain>
    </source>
</reference>
<dbReference type="Gene3D" id="3.40.50.300">
    <property type="entry name" value="P-loop containing nucleotide triphosphate hydrolases"/>
    <property type="match status" value="1"/>
</dbReference>
<sequence>MSVPLAERKTDYKDPPRFSHEADFQSLVREMMAHDGSDLYLQADRPALASINGQLKALSNKKFDTNEIATILRWVTGKDNAFAKIQGAQPINAAYELFDLTERDHRGERLRHRFRVNATPVLAGGAVAAQVVMRAIPYEPPTAAKLNLPPELVRAATPKNGIVYVCGATGSGKSTTFSAIVREVLEGDTPVKGNLVTYEEPIEFVYEMVSSRHSVIVQSEVPTHVVSFADGIREAMRRKPALILIGEARDEETISAAVEASLTGHTVYTTVHAINVAAVVRRLVSRYPRELQHTAMFDVVETARYIVAQRLVPTLAGRLTAARETLEFDDDVRDELLRLDDMARVTARVRDMVDERGWSFVKEGKRLFETGQISAATARELGYLVPV</sequence>
<dbReference type="EMBL" id="JARRAF010000006">
    <property type="protein sequence ID" value="MDK2123865.1"/>
    <property type="molecule type" value="Genomic_DNA"/>
</dbReference>
<protein>
    <submittedName>
        <fullName evidence="3">ATPase, T2SS/T4P/T4SS family</fullName>
    </submittedName>
</protein>
<evidence type="ECO:0000256" key="1">
    <source>
        <dbReference type="ARBA" id="ARBA00006611"/>
    </source>
</evidence>
<comment type="similarity">
    <text evidence="1">Belongs to the GSP E family.</text>
</comment>
<dbReference type="PANTHER" id="PTHR30486:SF6">
    <property type="entry name" value="TYPE IV PILUS RETRACTATION ATPASE PILT"/>
    <property type="match status" value="1"/>
</dbReference>
<dbReference type="Pfam" id="PF00437">
    <property type="entry name" value="T2SSE"/>
    <property type="match status" value="1"/>
</dbReference>
<dbReference type="InterPro" id="IPR027417">
    <property type="entry name" value="P-loop_NTPase"/>
</dbReference>
<evidence type="ECO:0000259" key="2">
    <source>
        <dbReference type="Pfam" id="PF00437"/>
    </source>
</evidence>
<accession>A0ABT7DXH0</accession>
<name>A0ABT7DXH0_9NEIS</name>
<dbReference type="Proteomes" id="UP001172778">
    <property type="component" value="Unassembled WGS sequence"/>
</dbReference>
<dbReference type="InterPro" id="IPR001482">
    <property type="entry name" value="T2SS/T4SS_dom"/>
</dbReference>
<dbReference type="Gene3D" id="3.30.450.90">
    <property type="match status" value="1"/>
</dbReference>
<gene>
    <name evidence="3" type="ORF">PZA18_07365</name>
</gene>
<evidence type="ECO:0000313" key="3">
    <source>
        <dbReference type="EMBL" id="MDK2123865.1"/>
    </source>
</evidence>
<dbReference type="CDD" id="cd19516">
    <property type="entry name" value="DotB_TraJ"/>
    <property type="match status" value="1"/>
</dbReference>
<dbReference type="SUPFAM" id="SSF52540">
    <property type="entry name" value="P-loop containing nucleoside triphosphate hydrolases"/>
    <property type="match status" value="1"/>
</dbReference>
<dbReference type="RefSeq" id="WP_284100169.1">
    <property type="nucleotide sequence ID" value="NZ_JARRAF010000006.1"/>
</dbReference>
<organism evidence="3 4">
    <name type="scientific">Parachitinimonas caeni</name>
    <dbReference type="NCBI Taxonomy" id="3031301"/>
    <lineage>
        <taxon>Bacteria</taxon>
        <taxon>Pseudomonadati</taxon>
        <taxon>Pseudomonadota</taxon>
        <taxon>Betaproteobacteria</taxon>
        <taxon>Neisseriales</taxon>
        <taxon>Chitinibacteraceae</taxon>
        <taxon>Parachitinimonas</taxon>
    </lineage>
</organism>
<comment type="caution">
    <text evidence="3">The sequence shown here is derived from an EMBL/GenBank/DDBJ whole genome shotgun (WGS) entry which is preliminary data.</text>
</comment>
<keyword evidence="4" id="KW-1185">Reference proteome</keyword>
<dbReference type="InterPro" id="IPR050921">
    <property type="entry name" value="T4SS_GSP_E_ATPase"/>
</dbReference>
<proteinExistence type="inferred from homology"/>
<dbReference type="PANTHER" id="PTHR30486">
    <property type="entry name" value="TWITCHING MOTILITY PROTEIN PILT"/>
    <property type="match status" value="1"/>
</dbReference>